<protein>
    <submittedName>
        <fullName evidence="4">Lipoprotein NlpD</fullName>
    </submittedName>
</protein>
<keyword evidence="2" id="KW-0732">Signal</keyword>
<dbReference type="InterPro" id="IPR011055">
    <property type="entry name" value="Dup_hybrid_motif"/>
</dbReference>
<dbReference type="InterPro" id="IPR016047">
    <property type="entry name" value="M23ase_b-sheet_dom"/>
</dbReference>
<dbReference type="GO" id="GO:0009279">
    <property type="term" value="C:cell outer membrane"/>
    <property type="evidence" value="ECO:0007669"/>
    <property type="project" value="TreeGrafter"/>
</dbReference>
<dbReference type="PANTHER" id="PTHR21666">
    <property type="entry name" value="PEPTIDASE-RELATED"/>
    <property type="match status" value="1"/>
</dbReference>
<evidence type="ECO:0000256" key="1">
    <source>
        <dbReference type="ARBA" id="ARBA00038420"/>
    </source>
</evidence>
<dbReference type="GO" id="GO:0032153">
    <property type="term" value="C:cell division site"/>
    <property type="evidence" value="ECO:0007669"/>
    <property type="project" value="TreeGrafter"/>
</dbReference>
<dbReference type="PROSITE" id="PS51782">
    <property type="entry name" value="LYSM"/>
    <property type="match status" value="1"/>
</dbReference>
<dbReference type="CDD" id="cd12797">
    <property type="entry name" value="M23_peptidase"/>
    <property type="match status" value="1"/>
</dbReference>
<dbReference type="InterPro" id="IPR050570">
    <property type="entry name" value="Cell_wall_metabolism_enzyme"/>
</dbReference>
<sequence length="262" mass="28463">MRGLLVVLFLTLLLSACTADRPAPVISLSTEQAAVQVVNYDPIRGSSYGVTRGDTLYSIAFRAGMDYRELAARNHIRAPYTIYPGQIIKLSSAPAKVVRHPVQSSSKNPKKTIAKPIADQYSRNQGVNKKVTSSSASPGISWRWPTTGRVILGFSDAQKGNKGLDIDGNRGDSVVAAAPGKVVYAGSALRGYGKLIIIKHNDEYLSAYAHNDELLVKEQQWVKAGQLIARKGDSGTNGVKLHFEIRRRGEAINPLLKLPKRG</sequence>
<dbReference type="Gene3D" id="2.70.70.10">
    <property type="entry name" value="Glucose Permease (Domain IIA)"/>
    <property type="match status" value="1"/>
</dbReference>
<feature type="domain" description="LysM" evidence="3">
    <location>
        <begin position="46"/>
        <end position="90"/>
    </location>
</feature>
<evidence type="ECO:0000256" key="2">
    <source>
        <dbReference type="SAM" id="SignalP"/>
    </source>
</evidence>
<feature type="signal peptide" evidence="2">
    <location>
        <begin position="1"/>
        <end position="19"/>
    </location>
</feature>
<evidence type="ECO:0000313" key="4">
    <source>
        <dbReference type="EMBL" id="ROQ25712.1"/>
    </source>
</evidence>
<dbReference type="GO" id="GO:0004222">
    <property type="term" value="F:metalloendopeptidase activity"/>
    <property type="evidence" value="ECO:0007669"/>
    <property type="project" value="TreeGrafter"/>
</dbReference>
<comment type="similarity">
    <text evidence="1">Belongs to the E.coli NlpD/Haemophilus LppB family.</text>
</comment>
<name>A0A3N1P307_9GAMM</name>
<dbReference type="SMART" id="SM00257">
    <property type="entry name" value="LysM"/>
    <property type="match status" value="1"/>
</dbReference>
<keyword evidence="4" id="KW-0449">Lipoprotein</keyword>
<dbReference type="InterPro" id="IPR036779">
    <property type="entry name" value="LysM_dom_sf"/>
</dbReference>
<dbReference type="Pfam" id="PF01551">
    <property type="entry name" value="Peptidase_M23"/>
    <property type="match status" value="1"/>
</dbReference>
<accession>A0A3N1P307</accession>
<comment type="caution">
    <text evidence="4">The sequence shown here is derived from an EMBL/GenBank/DDBJ whole genome shotgun (WGS) entry which is preliminary data.</text>
</comment>
<organism evidence="4 5">
    <name type="scientific">Gallaecimonas pentaromativorans</name>
    <dbReference type="NCBI Taxonomy" id="584787"/>
    <lineage>
        <taxon>Bacteria</taxon>
        <taxon>Pseudomonadati</taxon>
        <taxon>Pseudomonadota</taxon>
        <taxon>Gammaproteobacteria</taxon>
        <taxon>Enterobacterales</taxon>
        <taxon>Gallaecimonadaceae</taxon>
        <taxon>Gallaecimonas</taxon>
    </lineage>
</organism>
<reference evidence="4 5" key="1">
    <citation type="submission" date="2018-11" db="EMBL/GenBank/DDBJ databases">
        <title>Genomic Encyclopedia of Type Strains, Phase IV (KMG-IV): sequencing the most valuable type-strain genomes for metagenomic binning, comparative biology and taxonomic classification.</title>
        <authorList>
            <person name="Goeker M."/>
        </authorList>
    </citation>
    <scope>NUCLEOTIDE SEQUENCE [LARGE SCALE GENOMIC DNA]</scope>
    <source>
        <strain evidence="4 5">DSM 21945</strain>
    </source>
</reference>
<evidence type="ECO:0000259" key="3">
    <source>
        <dbReference type="PROSITE" id="PS51782"/>
    </source>
</evidence>
<dbReference type="Proteomes" id="UP000268033">
    <property type="component" value="Unassembled WGS sequence"/>
</dbReference>
<dbReference type="AlphaFoldDB" id="A0A3N1P307"/>
<dbReference type="SUPFAM" id="SSF51261">
    <property type="entry name" value="Duplicated hybrid motif"/>
    <property type="match status" value="1"/>
</dbReference>
<keyword evidence="5" id="KW-1185">Reference proteome</keyword>
<dbReference type="PROSITE" id="PS51257">
    <property type="entry name" value="PROKAR_LIPOPROTEIN"/>
    <property type="match status" value="1"/>
</dbReference>
<gene>
    <name evidence="4" type="ORF">EDC28_10517</name>
</gene>
<dbReference type="InterPro" id="IPR018392">
    <property type="entry name" value="LysM"/>
</dbReference>
<dbReference type="CDD" id="cd00118">
    <property type="entry name" value="LysM"/>
    <property type="match status" value="1"/>
</dbReference>
<feature type="chain" id="PRO_5018244618" evidence="2">
    <location>
        <begin position="20"/>
        <end position="262"/>
    </location>
</feature>
<dbReference type="PANTHER" id="PTHR21666:SF263">
    <property type="entry name" value="MUREIN HYDROLASE ACTIVATOR NLPD"/>
    <property type="match status" value="1"/>
</dbReference>
<dbReference type="EMBL" id="RJUL01000005">
    <property type="protein sequence ID" value="ROQ25712.1"/>
    <property type="molecule type" value="Genomic_DNA"/>
</dbReference>
<dbReference type="Pfam" id="PF01476">
    <property type="entry name" value="LysM"/>
    <property type="match status" value="1"/>
</dbReference>
<evidence type="ECO:0000313" key="5">
    <source>
        <dbReference type="Proteomes" id="UP000268033"/>
    </source>
</evidence>
<proteinExistence type="inferred from homology"/>
<dbReference type="Gene3D" id="3.10.350.10">
    <property type="entry name" value="LysM domain"/>
    <property type="match status" value="1"/>
</dbReference>
<dbReference type="STRING" id="584787.GCA_001247655_02772"/>